<keyword evidence="2" id="KW-1003">Cell membrane</keyword>
<dbReference type="EMBL" id="MRZV01000103">
    <property type="protein sequence ID" value="PIK58748.1"/>
    <property type="molecule type" value="Genomic_DNA"/>
</dbReference>
<evidence type="ECO:0000256" key="10">
    <source>
        <dbReference type="SAM" id="MobiDB-lite"/>
    </source>
</evidence>
<dbReference type="InterPro" id="IPR000276">
    <property type="entry name" value="GPCR_Rhodpsn"/>
</dbReference>
<evidence type="ECO:0000256" key="2">
    <source>
        <dbReference type="ARBA" id="ARBA00022475"/>
    </source>
</evidence>
<feature type="transmembrane region" description="Helical" evidence="11">
    <location>
        <begin position="180"/>
        <end position="202"/>
    </location>
</feature>
<evidence type="ECO:0000256" key="8">
    <source>
        <dbReference type="ARBA" id="ARBA00023224"/>
    </source>
</evidence>
<evidence type="ECO:0000256" key="4">
    <source>
        <dbReference type="ARBA" id="ARBA00022989"/>
    </source>
</evidence>
<keyword evidence="7 9" id="KW-0675">Receptor</keyword>
<dbReference type="PROSITE" id="PS00237">
    <property type="entry name" value="G_PROTEIN_RECEP_F1_1"/>
    <property type="match status" value="1"/>
</dbReference>
<evidence type="ECO:0000259" key="12">
    <source>
        <dbReference type="PROSITE" id="PS50262"/>
    </source>
</evidence>
<keyword evidence="6 11" id="KW-0472">Membrane</keyword>
<dbReference type="OrthoDB" id="10042731at2759"/>
<keyword evidence="8 9" id="KW-0807">Transducer</keyword>
<dbReference type="Gene3D" id="1.20.1070.10">
    <property type="entry name" value="Rhodopsin 7-helix transmembrane proteins"/>
    <property type="match status" value="1"/>
</dbReference>
<dbReference type="InterPro" id="IPR017452">
    <property type="entry name" value="GPCR_Rhodpsn_7TM"/>
</dbReference>
<dbReference type="STRING" id="307972.A0A2G8LEQ6"/>
<dbReference type="CDD" id="cd00637">
    <property type="entry name" value="7tm_classA_rhodopsin-like"/>
    <property type="match status" value="1"/>
</dbReference>
<keyword evidence="5 9" id="KW-0297">G-protein coupled receptor</keyword>
<feature type="transmembrane region" description="Helical" evidence="11">
    <location>
        <begin position="22"/>
        <end position="44"/>
    </location>
</feature>
<comment type="similarity">
    <text evidence="9">Belongs to the G-protein coupled receptor 1 family.</text>
</comment>
<evidence type="ECO:0000256" key="3">
    <source>
        <dbReference type="ARBA" id="ARBA00022692"/>
    </source>
</evidence>
<proteinExistence type="inferred from homology"/>
<dbReference type="PRINTS" id="PR00237">
    <property type="entry name" value="GPCRRHODOPSN"/>
</dbReference>
<evidence type="ECO:0000256" key="7">
    <source>
        <dbReference type="ARBA" id="ARBA00023170"/>
    </source>
</evidence>
<dbReference type="PROSITE" id="PS50262">
    <property type="entry name" value="G_PROTEIN_RECEP_F1_2"/>
    <property type="match status" value="1"/>
</dbReference>
<feature type="transmembrane region" description="Helical" evidence="11">
    <location>
        <begin position="333"/>
        <end position="357"/>
    </location>
</feature>
<accession>A0A2G8LEQ6</accession>
<dbReference type="Pfam" id="PF00001">
    <property type="entry name" value="7tm_1"/>
    <property type="match status" value="1"/>
</dbReference>
<dbReference type="Proteomes" id="UP000230750">
    <property type="component" value="Unassembled WGS sequence"/>
</dbReference>
<dbReference type="SUPFAM" id="SSF81321">
    <property type="entry name" value="Family A G protein-coupled receptor-like"/>
    <property type="match status" value="1"/>
</dbReference>
<comment type="subcellular location">
    <subcellularLocation>
        <location evidence="1">Cell membrane</location>
        <topology evidence="1">Multi-pass membrane protein</topology>
    </subcellularLocation>
</comment>
<keyword evidence="4 11" id="KW-1133">Transmembrane helix</keyword>
<dbReference type="PANTHER" id="PTHR24248">
    <property type="entry name" value="ADRENERGIC RECEPTOR-RELATED G-PROTEIN COUPLED RECEPTOR"/>
    <property type="match status" value="1"/>
</dbReference>
<keyword evidence="14" id="KW-1185">Reference proteome</keyword>
<feature type="transmembrane region" description="Helical" evidence="11">
    <location>
        <begin position="53"/>
        <end position="74"/>
    </location>
</feature>
<feature type="region of interest" description="Disordered" evidence="10">
    <location>
        <begin position="294"/>
        <end position="323"/>
    </location>
</feature>
<evidence type="ECO:0000256" key="1">
    <source>
        <dbReference type="ARBA" id="ARBA00004651"/>
    </source>
</evidence>
<gene>
    <name evidence="13" type="ORF">BSL78_04320</name>
</gene>
<feature type="domain" description="G-protein coupled receptors family 1 profile" evidence="12">
    <location>
        <begin position="29"/>
        <end position="390"/>
    </location>
</feature>
<dbReference type="GO" id="GO:0004930">
    <property type="term" value="F:G protein-coupled receptor activity"/>
    <property type="evidence" value="ECO:0007669"/>
    <property type="project" value="UniProtKB-KW"/>
</dbReference>
<feature type="transmembrane region" description="Helical" evidence="11">
    <location>
        <begin position="373"/>
        <end position="393"/>
    </location>
</feature>
<dbReference type="GO" id="GO:0005886">
    <property type="term" value="C:plasma membrane"/>
    <property type="evidence" value="ECO:0007669"/>
    <property type="project" value="UniProtKB-SubCell"/>
</dbReference>
<evidence type="ECO:0000256" key="11">
    <source>
        <dbReference type="SAM" id="Phobius"/>
    </source>
</evidence>
<feature type="transmembrane region" description="Helical" evidence="11">
    <location>
        <begin position="86"/>
        <end position="113"/>
    </location>
</feature>
<sequence>MERSTPSADPGNQDVNLLQTSSFYWCFTGVMIVIMNLTVIALFVRNRKTLTDWLLINLAIADVCVGISIIPLHGLPLGQLEDYSSYYYLCFISECLANCFMTVASLCLIALSCDRFYYITSPSRYKDTQCKGKIMLVNILYWILSFMVWIVVGVLVTSLSNDIKTTGASCPIESDLSNDILGAKTIAIFWAPFFTVLVLFLLTSLGRSPEPTSSIESNVRPRSYLLREQQHNLAFDGDISCSEGTNLEDGGIWVGKDNQNLNTENYRSNDLQGSGTCTQDLTFAITSGWCDSPEASRSSSHAQNRIKENNRNPGELVNGGQESWNRKDGSPRLIYFLFIIFVITRMPLATFQVYLFISDITIRNTSIVYRMELALLFLFCSNSFFNPIVLIAFRRKFRLQ</sequence>
<keyword evidence="3 9" id="KW-0812">Transmembrane</keyword>
<evidence type="ECO:0000256" key="6">
    <source>
        <dbReference type="ARBA" id="ARBA00023136"/>
    </source>
</evidence>
<organism evidence="13 14">
    <name type="scientific">Stichopus japonicus</name>
    <name type="common">Sea cucumber</name>
    <dbReference type="NCBI Taxonomy" id="307972"/>
    <lineage>
        <taxon>Eukaryota</taxon>
        <taxon>Metazoa</taxon>
        <taxon>Echinodermata</taxon>
        <taxon>Eleutherozoa</taxon>
        <taxon>Echinozoa</taxon>
        <taxon>Holothuroidea</taxon>
        <taxon>Aspidochirotacea</taxon>
        <taxon>Aspidochirotida</taxon>
        <taxon>Stichopodidae</taxon>
        <taxon>Apostichopus</taxon>
    </lineage>
</organism>
<reference evidence="13 14" key="1">
    <citation type="journal article" date="2017" name="PLoS Biol.">
        <title>The sea cucumber genome provides insights into morphological evolution and visceral regeneration.</title>
        <authorList>
            <person name="Zhang X."/>
            <person name="Sun L."/>
            <person name="Yuan J."/>
            <person name="Sun Y."/>
            <person name="Gao Y."/>
            <person name="Zhang L."/>
            <person name="Li S."/>
            <person name="Dai H."/>
            <person name="Hamel J.F."/>
            <person name="Liu C."/>
            <person name="Yu Y."/>
            <person name="Liu S."/>
            <person name="Lin W."/>
            <person name="Guo K."/>
            <person name="Jin S."/>
            <person name="Xu P."/>
            <person name="Storey K.B."/>
            <person name="Huan P."/>
            <person name="Zhang T."/>
            <person name="Zhou Y."/>
            <person name="Zhang J."/>
            <person name="Lin C."/>
            <person name="Li X."/>
            <person name="Xing L."/>
            <person name="Huo D."/>
            <person name="Sun M."/>
            <person name="Wang L."/>
            <person name="Mercier A."/>
            <person name="Li F."/>
            <person name="Yang H."/>
            <person name="Xiang J."/>
        </authorList>
    </citation>
    <scope>NUCLEOTIDE SEQUENCE [LARGE SCALE GENOMIC DNA]</scope>
    <source>
        <strain evidence="13">Shaxun</strain>
        <tissue evidence="13">Muscle</tissue>
    </source>
</reference>
<evidence type="ECO:0000256" key="5">
    <source>
        <dbReference type="ARBA" id="ARBA00023040"/>
    </source>
</evidence>
<dbReference type="AlphaFoldDB" id="A0A2G8LEQ6"/>
<evidence type="ECO:0000313" key="14">
    <source>
        <dbReference type="Proteomes" id="UP000230750"/>
    </source>
</evidence>
<name>A0A2G8LEQ6_STIJA</name>
<evidence type="ECO:0000313" key="13">
    <source>
        <dbReference type="EMBL" id="PIK58748.1"/>
    </source>
</evidence>
<comment type="caution">
    <text evidence="13">The sequence shown here is derived from an EMBL/GenBank/DDBJ whole genome shotgun (WGS) entry which is preliminary data.</text>
</comment>
<evidence type="ECO:0000256" key="9">
    <source>
        <dbReference type="RuleBase" id="RU000688"/>
    </source>
</evidence>
<protein>
    <submittedName>
        <fullName evidence="13">Putative adenosine receptor A3-like</fullName>
    </submittedName>
</protein>
<feature type="transmembrane region" description="Helical" evidence="11">
    <location>
        <begin position="134"/>
        <end position="160"/>
    </location>
</feature>